<evidence type="ECO:0000313" key="3">
    <source>
        <dbReference type="Proteomes" id="UP001597533"/>
    </source>
</evidence>
<sequence length="141" mass="16128">MKNEKNIILTIGIALGLISTLARLSIAGWLFLFGIVSTLIFGIIHLLFLYQLSNHFDNLKPSDKKLAWIGILAYPLIFLFQFDFGDSAGSFYVYEYLTGERTSDFEHFAFYIAVVSGIIYLINFIIWRVKIKNTVANNVYN</sequence>
<feature type="transmembrane region" description="Helical" evidence="1">
    <location>
        <begin position="7"/>
        <end position="24"/>
    </location>
</feature>
<gene>
    <name evidence="2" type="ORF">ACFS5M_09730</name>
</gene>
<accession>A0ABW5WNZ3</accession>
<keyword evidence="1" id="KW-1133">Transmembrane helix</keyword>
<comment type="caution">
    <text evidence="2">The sequence shown here is derived from an EMBL/GenBank/DDBJ whole genome shotgun (WGS) entry which is preliminary data.</text>
</comment>
<evidence type="ECO:0000256" key="1">
    <source>
        <dbReference type="SAM" id="Phobius"/>
    </source>
</evidence>
<feature type="transmembrane region" description="Helical" evidence="1">
    <location>
        <begin position="108"/>
        <end position="127"/>
    </location>
</feature>
<dbReference type="EMBL" id="JBHUOV010000005">
    <property type="protein sequence ID" value="MFD2823950.1"/>
    <property type="molecule type" value="Genomic_DNA"/>
</dbReference>
<keyword evidence="3" id="KW-1185">Reference proteome</keyword>
<proteinExistence type="predicted"/>
<protein>
    <submittedName>
        <fullName evidence="2">Uncharacterized protein</fullName>
    </submittedName>
</protein>
<dbReference type="Proteomes" id="UP001597533">
    <property type="component" value="Unassembled WGS sequence"/>
</dbReference>
<keyword evidence="1" id="KW-0812">Transmembrane</keyword>
<feature type="transmembrane region" description="Helical" evidence="1">
    <location>
        <begin position="30"/>
        <end position="53"/>
    </location>
</feature>
<feature type="transmembrane region" description="Helical" evidence="1">
    <location>
        <begin position="65"/>
        <end position="82"/>
    </location>
</feature>
<name>A0ABW5WNZ3_9FLAO</name>
<keyword evidence="1" id="KW-0472">Membrane</keyword>
<evidence type="ECO:0000313" key="2">
    <source>
        <dbReference type="EMBL" id="MFD2823950.1"/>
    </source>
</evidence>
<organism evidence="2 3">
    <name type="scientific">Lacinutrix iliipiscaria</name>
    <dbReference type="NCBI Taxonomy" id="1230532"/>
    <lineage>
        <taxon>Bacteria</taxon>
        <taxon>Pseudomonadati</taxon>
        <taxon>Bacteroidota</taxon>
        <taxon>Flavobacteriia</taxon>
        <taxon>Flavobacteriales</taxon>
        <taxon>Flavobacteriaceae</taxon>
        <taxon>Lacinutrix</taxon>
    </lineage>
</organism>
<dbReference type="RefSeq" id="WP_183489590.1">
    <property type="nucleotide sequence ID" value="NZ_JBHUOV010000005.1"/>
</dbReference>
<reference evidence="3" key="1">
    <citation type="journal article" date="2019" name="Int. J. Syst. Evol. Microbiol.">
        <title>The Global Catalogue of Microorganisms (GCM) 10K type strain sequencing project: providing services to taxonomists for standard genome sequencing and annotation.</title>
        <authorList>
            <consortium name="The Broad Institute Genomics Platform"/>
            <consortium name="The Broad Institute Genome Sequencing Center for Infectious Disease"/>
            <person name="Wu L."/>
            <person name="Ma J."/>
        </authorList>
    </citation>
    <scope>NUCLEOTIDE SEQUENCE [LARGE SCALE GENOMIC DNA]</scope>
    <source>
        <strain evidence="3">KCTC 32141</strain>
    </source>
</reference>